<keyword evidence="10" id="KW-1185">Reference proteome</keyword>
<dbReference type="PANTHER" id="PTHR10342">
    <property type="entry name" value="ARYLSULFATASE"/>
    <property type="match status" value="1"/>
</dbReference>
<dbReference type="EMBL" id="JACVVK020000146">
    <property type="protein sequence ID" value="KAK7488810.1"/>
    <property type="molecule type" value="Genomic_DNA"/>
</dbReference>
<dbReference type="GO" id="GO:0008484">
    <property type="term" value="F:sulfuric ester hydrolase activity"/>
    <property type="evidence" value="ECO:0007669"/>
    <property type="project" value="UniProtKB-ARBA"/>
</dbReference>
<name>A0ABD0KP42_9CAEN</name>
<evidence type="ECO:0000259" key="8">
    <source>
        <dbReference type="Pfam" id="PF00884"/>
    </source>
</evidence>
<keyword evidence="3" id="KW-0479">Metal-binding</keyword>
<dbReference type="InterPro" id="IPR047115">
    <property type="entry name" value="ARSB"/>
</dbReference>
<protein>
    <recommendedName>
        <fullName evidence="8">Sulfatase N-terminal domain-containing protein</fullName>
    </recommendedName>
</protein>
<dbReference type="InterPro" id="IPR017850">
    <property type="entry name" value="Alkaline_phosphatase_core_sf"/>
</dbReference>
<dbReference type="Gene3D" id="3.30.1120.10">
    <property type="match status" value="1"/>
</dbReference>
<comment type="caution">
    <text evidence="9">The sequence shown here is derived from an EMBL/GenBank/DDBJ whole genome shotgun (WGS) entry which is preliminary data.</text>
</comment>
<dbReference type="PROSITE" id="PS00523">
    <property type="entry name" value="SULFATASE_1"/>
    <property type="match status" value="1"/>
</dbReference>
<dbReference type="Proteomes" id="UP001519460">
    <property type="component" value="Unassembled WGS sequence"/>
</dbReference>
<dbReference type="PANTHER" id="PTHR10342:SF274">
    <property type="entry name" value="ARYLSULFATASE B"/>
    <property type="match status" value="1"/>
</dbReference>
<keyword evidence="5" id="KW-0106">Calcium</keyword>
<keyword evidence="4" id="KW-0378">Hydrolase</keyword>
<evidence type="ECO:0000313" key="9">
    <source>
        <dbReference type="EMBL" id="KAK7488810.1"/>
    </source>
</evidence>
<dbReference type="CDD" id="cd16029">
    <property type="entry name" value="4-S"/>
    <property type="match status" value="1"/>
</dbReference>
<evidence type="ECO:0000256" key="4">
    <source>
        <dbReference type="ARBA" id="ARBA00022801"/>
    </source>
</evidence>
<dbReference type="PROSITE" id="PS00149">
    <property type="entry name" value="SULFATASE_2"/>
    <property type="match status" value="1"/>
</dbReference>
<accession>A0ABD0KP42</accession>
<keyword evidence="6" id="KW-0325">Glycoprotein</keyword>
<evidence type="ECO:0000256" key="3">
    <source>
        <dbReference type="ARBA" id="ARBA00022723"/>
    </source>
</evidence>
<dbReference type="SUPFAM" id="SSF53649">
    <property type="entry name" value="Alkaline phosphatase-like"/>
    <property type="match status" value="1"/>
</dbReference>
<dbReference type="GO" id="GO:0046872">
    <property type="term" value="F:metal ion binding"/>
    <property type="evidence" value="ECO:0007669"/>
    <property type="project" value="UniProtKB-KW"/>
</dbReference>
<organism evidence="9 10">
    <name type="scientific">Batillaria attramentaria</name>
    <dbReference type="NCBI Taxonomy" id="370345"/>
    <lineage>
        <taxon>Eukaryota</taxon>
        <taxon>Metazoa</taxon>
        <taxon>Spiralia</taxon>
        <taxon>Lophotrochozoa</taxon>
        <taxon>Mollusca</taxon>
        <taxon>Gastropoda</taxon>
        <taxon>Caenogastropoda</taxon>
        <taxon>Sorbeoconcha</taxon>
        <taxon>Cerithioidea</taxon>
        <taxon>Batillariidae</taxon>
        <taxon>Batillaria</taxon>
    </lineage>
</organism>
<dbReference type="AlphaFoldDB" id="A0ABD0KP42"/>
<feature type="signal peptide" evidence="7">
    <location>
        <begin position="1"/>
        <end position="23"/>
    </location>
</feature>
<evidence type="ECO:0000313" key="10">
    <source>
        <dbReference type="Proteomes" id="UP001519460"/>
    </source>
</evidence>
<comment type="similarity">
    <text evidence="2">Belongs to the sulfatase family.</text>
</comment>
<dbReference type="InterPro" id="IPR024607">
    <property type="entry name" value="Sulfatase_CS"/>
</dbReference>
<reference evidence="9 10" key="1">
    <citation type="journal article" date="2023" name="Sci. Data">
        <title>Genome assembly of the Korean intertidal mud-creeper Batillaria attramentaria.</title>
        <authorList>
            <person name="Patra A.K."/>
            <person name="Ho P.T."/>
            <person name="Jun S."/>
            <person name="Lee S.J."/>
            <person name="Kim Y."/>
            <person name="Won Y.J."/>
        </authorList>
    </citation>
    <scope>NUCLEOTIDE SEQUENCE [LARGE SCALE GENOMIC DNA]</scope>
    <source>
        <strain evidence="9">Wonlab-2016</strain>
    </source>
</reference>
<sequence>MASAFTLQFICVCVLFTVVVTWAKPPHIIFIVADDLGWNDVGWHNPSMVTPTLSRLARQGVILDSAYVQPICTPSRASFLTGYFPIRLGLQFIPTNITVLPEALKTRGYQTHMVGKWHLGFCNWKYTPTGRGFDSFFGYLYGSSDYYLHSASADFRPEFKATTWLTSGPLSLLSSSVRVSSVLNKKAYDFRFNQSVYTEGLGKYATELFTERAVTIIERHDKRRPLFLYLAFKSPHGPLQVPQRYENLCRHVRSKSRKLYCGMVACLDEAVGNITRTLKQAGMMKNLLLIFTTDNGGAVYAGGNNLPLRGAKTTLWEGGTRGPAFVYSPTLLDKRGYTHTGLFHAVDWFPTILHVAGLPPVRGLDGVNQWNMISKGHFSGRFEFPYNIDDEESNGALRFGDWKLIVGRAGIFNRWYPVKGEHANRTDYDRDHSTHNSTYMLFNVKDDPEERNDRYQWEPGVASAMLGRLEEWRKVMVPPQNPTPHPRADPDLYGGTWSPGWC</sequence>
<feature type="chain" id="PRO_5044857555" description="Sulfatase N-terminal domain-containing protein" evidence="7">
    <location>
        <begin position="24"/>
        <end position="502"/>
    </location>
</feature>
<dbReference type="InterPro" id="IPR000917">
    <property type="entry name" value="Sulfatase_N"/>
</dbReference>
<evidence type="ECO:0000256" key="1">
    <source>
        <dbReference type="ARBA" id="ARBA00001913"/>
    </source>
</evidence>
<evidence type="ECO:0000256" key="2">
    <source>
        <dbReference type="ARBA" id="ARBA00008779"/>
    </source>
</evidence>
<proteinExistence type="inferred from homology"/>
<comment type="cofactor">
    <cofactor evidence="1">
        <name>Ca(2+)</name>
        <dbReference type="ChEBI" id="CHEBI:29108"/>
    </cofactor>
</comment>
<dbReference type="Pfam" id="PF00884">
    <property type="entry name" value="Sulfatase"/>
    <property type="match status" value="1"/>
</dbReference>
<evidence type="ECO:0000256" key="6">
    <source>
        <dbReference type="ARBA" id="ARBA00023180"/>
    </source>
</evidence>
<evidence type="ECO:0000256" key="7">
    <source>
        <dbReference type="SAM" id="SignalP"/>
    </source>
</evidence>
<keyword evidence="7" id="KW-0732">Signal</keyword>
<feature type="domain" description="Sulfatase N-terminal" evidence="8">
    <location>
        <begin position="26"/>
        <end position="357"/>
    </location>
</feature>
<evidence type="ECO:0000256" key="5">
    <source>
        <dbReference type="ARBA" id="ARBA00022837"/>
    </source>
</evidence>
<gene>
    <name evidence="9" type="ORF">BaRGS_00019945</name>
</gene>
<dbReference type="Gene3D" id="3.40.720.10">
    <property type="entry name" value="Alkaline Phosphatase, subunit A"/>
    <property type="match status" value="1"/>
</dbReference>